<accession>A0AAF1BSJ4</accession>
<dbReference type="PROSITE" id="PS51257">
    <property type="entry name" value="PROKAR_LIPOPROTEIN"/>
    <property type="match status" value="1"/>
</dbReference>
<evidence type="ECO:0000256" key="2">
    <source>
        <dbReference type="ARBA" id="ARBA00022617"/>
    </source>
</evidence>
<dbReference type="RefSeq" id="WP_070709370.1">
    <property type="nucleotide sequence ID" value="NZ_CP136964.1"/>
</dbReference>
<evidence type="ECO:0000256" key="7">
    <source>
        <dbReference type="SAM" id="SignalP"/>
    </source>
</evidence>
<keyword evidence="1" id="KW-0813">Transport</keyword>
<evidence type="ECO:0000259" key="8">
    <source>
        <dbReference type="PROSITE" id="PS51007"/>
    </source>
</evidence>
<dbReference type="SUPFAM" id="SSF46626">
    <property type="entry name" value="Cytochrome c"/>
    <property type="match status" value="1"/>
</dbReference>
<evidence type="ECO:0000313" key="10">
    <source>
        <dbReference type="Proteomes" id="UP000243626"/>
    </source>
</evidence>
<name>A0AAF1BSJ4_9STAP</name>
<dbReference type="KEGG" id="nmy:CJ229_007780"/>
<reference evidence="9 10" key="2">
    <citation type="submission" date="2023-10" db="EMBL/GenBank/DDBJ databases">
        <authorList>
            <person name="Choi B."/>
        </authorList>
    </citation>
    <scope>NUCLEOTIDE SEQUENCE [LARGE SCALE GENOMIC DNA]</scope>
    <source>
        <strain evidence="9 10">UMB0959</strain>
    </source>
</reference>
<dbReference type="PANTHER" id="PTHR37823">
    <property type="entry name" value="CYTOCHROME C-553-LIKE"/>
    <property type="match status" value="1"/>
</dbReference>
<dbReference type="GO" id="GO:0009055">
    <property type="term" value="F:electron transfer activity"/>
    <property type="evidence" value="ECO:0007669"/>
    <property type="project" value="InterPro"/>
</dbReference>
<organism evidence="9 10">
    <name type="scientific">Nosocomiicoccus massiliensis</name>
    <dbReference type="NCBI Taxonomy" id="1232430"/>
    <lineage>
        <taxon>Bacteria</taxon>
        <taxon>Bacillati</taxon>
        <taxon>Bacillota</taxon>
        <taxon>Bacilli</taxon>
        <taxon>Bacillales</taxon>
        <taxon>Staphylococcaceae</taxon>
        <taxon>Nosocomiicoccus</taxon>
    </lineage>
</organism>
<dbReference type="PANTHER" id="PTHR37823:SF4">
    <property type="entry name" value="MENAQUINOL-CYTOCHROME C REDUCTASE CYTOCHROME B_C SUBUNIT"/>
    <property type="match status" value="1"/>
</dbReference>
<dbReference type="GO" id="GO:0020037">
    <property type="term" value="F:heme binding"/>
    <property type="evidence" value="ECO:0007669"/>
    <property type="project" value="InterPro"/>
</dbReference>
<feature type="signal peptide" evidence="7">
    <location>
        <begin position="1"/>
        <end position="21"/>
    </location>
</feature>
<proteinExistence type="predicted"/>
<gene>
    <name evidence="9" type="ORF">CJ229_007780</name>
</gene>
<evidence type="ECO:0000256" key="3">
    <source>
        <dbReference type="ARBA" id="ARBA00022723"/>
    </source>
</evidence>
<dbReference type="Pfam" id="PF13442">
    <property type="entry name" value="Cytochrome_CBB3"/>
    <property type="match status" value="1"/>
</dbReference>
<dbReference type="PROSITE" id="PS51007">
    <property type="entry name" value="CYTC"/>
    <property type="match status" value="1"/>
</dbReference>
<keyword evidence="3 6" id="KW-0479">Metal-binding</keyword>
<dbReference type="InterPro" id="IPR036909">
    <property type="entry name" value="Cyt_c-like_dom_sf"/>
</dbReference>
<keyword evidence="5 6" id="KW-0408">Iron</keyword>
<keyword evidence="2 6" id="KW-0349">Heme</keyword>
<sequence length="107" mass="11910">MKRFLLSLMAVVILSACTSNKETTEESRVASEMHRGEVVYKQTCVGCHGVDLRGRGSSAKDLSQIGSEKSPEYIRSIIENGTRSMPSDLVTDEEDLDALVEWLMEQK</sequence>
<keyword evidence="7" id="KW-0732">Signal</keyword>
<reference evidence="10" key="1">
    <citation type="submission" date="2017-09" db="EMBL/GenBank/DDBJ databases">
        <title>Bacterial strain isolated from the female urinary microbiota.</title>
        <authorList>
            <person name="Thomas-White K."/>
            <person name="Kumar N."/>
            <person name="Forster S."/>
            <person name="Putonti C."/>
            <person name="Lawley T."/>
            <person name="Wolfe A.J."/>
        </authorList>
    </citation>
    <scope>NUCLEOTIDE SEQUENCE [LARGE SCALE GENOMIC DNA]</scope>
    <source>
        <strain evidence="10">UMB0959</strain>
    </source>
</reference>
<dbReference type="Proteomes" id="UP000243626">
    <property type="component" value="Chromosome"/>
</dbReference>
<dbReference type="InterPro" id="IPR009056">
    <property type="entry name" value="Cyt_c-like_dom"/>
</dbReference>
<dbReference type="AlphaFoldDB" id="A0AAF1BSJ4"/>
<evidence type="ECO:0000313" key="9">
    <source>
        <dbReference type="EMBL" id="WOS95977.1"/>
    </source>
</evidence>
<dbReference type="GO" id="GO:0046872">
    <property type="term" value="F:metal ion binding"/>
    <property type="evidence" value="ECO:0007669"/>
    <property type="project" value="UniProtKB-KW"/>
</dbReference>
<evidence type="ECO:0000256" key="5">
    <source>
        <dbReference type="ARBA" id="ARBA00023004"/>
    </source>
</evidence>
<dbReference type="EMBL" id="CP136964">
    <property type="protein sequence ID" value="WOS95977.1"/>
    <property type="molecule type" value="Genomic_DNA"/>
</dbReference>
<feature type="domain" description="Cytochrome c" evidence="8">
    <location>
        <begin position="31"/>
        <end position="107"/>
    </location>
</feature>
<evidence type="ECO:0000256" key="1">
    <source>
        <dbReference type="ARBA" id="ARBA00022448"/>
    </source>
</evidence>
<dbReference type="Gene3D" id="1.10.760.10">
    <property type="entry name" value="Cytochrome c-like domain"/>
    <property type="match status" value="1"/>
</dbReference>
<feature type="chain" id="PRO_5041921421" evidence="7">
    <location>
        <begin position="22"/>
        <end position="107"/>
    </location>
</feature>
<dbReference type="InterPro" id="IPR051811">
    <property type="entry name" value="Cytochrome_c550/c551-like"/>
</dbReference>
<protein>
    <submittedName>
        <fullName evidence="9">Cytochrome c</fullName>
    </submittedName>
</protein>
<keyword evidence="10" id="KW-1185">Reference proteome</keyword>
<evidence type="ECO:0000256" key="4">
    <source>
        <dbReference type="ARBA" id="ARBA00022982"/>
    </source>
</evidence>
<evidence type="ECO:0000256" key="6">
    <source>
        <dbReference type="PROSITE-ProRule" id="PRU00433"/>
    </source>
</evidence>
<keyword evidence="4" id="KW-0249">Electron transport</keyword>